<name>A0ABN1L488_9GAMM</name>
<reference evidence="3 4" key="1">
    <citation type="journal article" date="2019" name="Int. J. Syst. Evol. Microbiol.">
        <title>The Global Catalogue of Microorganisms (GCM) 10K type strain sequencing project: providing services to taxonomists for standard genome sequencing and annotation.</title>
        <authorList>
            <consortium name="The Broad Institute Genomics Platform"/>
            <consortium name="The Broad Institute Genome Sequencing Center for Infectious Disease"/>
            <person name="Wu L."/>
            <person name="Ma J."/>
        </authorList>
    </citation>
    <scope>NUCLEOTIDE SEQUENCE [LARGE SCALE GENOMIC DNA]</scope>
    <source>
        <strain evidence="3 4">JCM 15608</strain>
    </source>
</reference>
<protein>
    <submittedName>
        <fullName evidence="3">Efflux RND transporter periplasmic adaptor subunit</fullName>
    </submittedName>
</protein>
<comment type="similarity">
    <text evidence="1">Belongs to the membrane fusion protein (MFP) (TC 8.A.1) family.</text>
</comment>
<comment type="caution">
    <text evidence="3">The sequence shown here is derived from an EMBL/GenBank/DDBJ whole genome shotgun (WGS) entry which is preliminary data.</text>
</comment>
<gene>
    <name evidence="3" type="ORF">GCM10009111_08140</name>
</gene>
<dbReference type="PANTHER" id="PTHR30469">
    <property type="entry name" value="MULTIDRUG RESISTANCE PROTEIN MDTA"/>
    <property type="match status" value="1"/>
</dbReference>
<evidence type="ECO:0000313" key="4">
    <source>
        <dbReference type="Proteomes" id="UP001500021"/>
    </source>
</evidence>
<dbReference type="EMBL" id="BAAAFA010000002">
    <property type="protein sequence ID" value="GAA0813170.1"/>
    <property type="molecule type" value="Genomic_DNA"/>
</dbReference>
<sequence>MFLKLLSLMLLSFLTLTLTLPSYAITVDVIYPKQQTVNKKLLLTGTVVAQQDANLASREAGLIATILVEAGDHVSQGQVLLTLDNTLAKIQLEQAQAVQLSAKVQYQEAQRLHEEVIELAKKQVVTNTLLAERKANRANSQALLAKATAELALQQEIVNRHILTAPFDGIIAKRTVDIGEWVGQQTSLFQLVSDQNLRLIVDIPQEYVATLQRQKAPMAAVSSDLDIQQTHRLALSKIVAISSELSRTVQARIDLPQHSHFIPGTSARAEILLPQQTMHMVVPKAALKRHPDGSYSVFSATENKIKRYSIKVLEHLNQQVSVLGIPKGSAIIVSGNELLTEGTPVENITVKESN</sequence>
<keyword evidence="4" id="KW-1185">Reference proteome</keyword>
<evidence type="ECO:0000259" key="2">
    <source>
        <dbReference type="Pfam" id="PF25973"/>
    </source>
</evidence>
<dbReference type="RefSeq" id="WP_215980047.1">
    <property type="nucleotide sequence ID" value="NZ_BAAAFA010000002.1"/>
</dbReference>
<dbReference type="PANTHER" id="PTHR30469:SF15">
    <property type="entry name" value="HLYD FAMILY OF SECRETION PROTEINS"/>
    <property type="match status" value="1"/>
</dbReference>
<dbReference type="Pfam" id="PF25973">
    <property type="entry name" value="BSH_CzcB"/>
    <property type="match status" value="1"/>
</dbReference>
<accession>A0ABN1L488</accession>
<organism evidence="3 4">
    <name type="scientific">Colwellia asteriadis</name>
    <dbReference type="NCBI Taxonomy" id="517723"/>
    <lineage>
        <taxon>Bacteria</taxon>
        <taxon>Pseudomonadati</taxon>
        <taxon>Pseudomonadota</taxon>
        <taxon>Gammaproteobacteria</taxon>
        <taxon>Alteromonadales</taxon>
        <taxon>Colwelliaceae</taxon>
        <taxon>Colwellia</taxon>
    </lineage>
</organism>
<dbReference type="InterPro" id="IPR006143">
    <property type="entry name" value="RND_pump_MFP"/>
</dbReference>
<dbReference type="InterPro" id="IPR058647">
    <property type="entry name" value="BSH_CzcB-like"/>
</dbReference>
<dbReference type="Proteomes" id="UP001500021">
    <property type="component" value="Unassembled WGS sequence"/>
</dbReference>
<feature type="domain" description="CzcB-like barrel-sandwich hybrid" evidence="2">
    <location>
        <begin position="53"/>
        <end position="191"/>
    </location>
</feature>
<proteinExistence type="inferred from homology"/>
<evidence type="ECO:0000256" key="1">
    <source>
        <dbReference type="ARBA" id="ARBA00009477"/>
    </source>
</evidence>
<evidence type="ECO:0000313" key="3">
    <source>
        <dbReference type="EMBL" id="GAA0813170.1"/>
    </source>
</evidence>
<dbReference type="NCBIfam" id="TIGR01730">
    <property type="entry name" value="RND_mfp"/>
    <property type="match status" value="1"/>
</dbReference>